<evidence type="ECO:0000313" key="16">
    <source>
        <dbReference type="EMBL" id="EDR23341.1"/>
    </source>
</evidence>
<feature type="domain" description="DEAD-box RNA helicase Q" evidence="15">
    <location>
        <begin position="177"/>
        <end position="204"/>
    </location>
</feature>
<dbReference type="AlphaFoldDB" id="B0EQ53"/>
<dbReference type="Pfam" id="PF00271">
    <property type="entry name" value="Helicase_C"/>
    <property type="match status" value="1"/>
</dbReference>
<dbReference type="GO" id="GO:0006397">
    <property type="term" value="P:mRNA processing"/>
    <property type="evidence" value="ECO:0007669"/>
    <property type="project" value="UniProtKB-KW"/>
</dbReference>
<evidence type="ECO:0000256" key="1">
    <source>
        <dbReference type="ARBA" id="ARBA00012552"/>
    </source>
</evidence>
<dbReference type="InterPro" id="IPR011545">
    <property type="entry name" value="DEAD/DEAH_box_helicase_dom"/>
</dbReference>
<dbReference type="PROSITE" id="PS00039">
    <property type="entry name" value="DEAD_ATP_HELICASE"/>
    <property type="match status" value="1"/>
</dbReference>
<dbReference type="OrthoDB" id="196131at2759"/>
<dbReference type="Gene3D" id="3.40.50.300">
    <property type="entry name" value="P-loop containing nucleotide triphosphate hydrolases"/>
    <property type="match status" value="2"/>
</dbReference>
<evidence type="ECO:0000256" key="4">
    <source>
        <dbReference type="ARBA" id="ARBA00022801"/>
    </source>
</evidence>
<dbReference type="GO" id="GO:0003724">
    <property type="term" value="F:RNA helicase activity"/>
    <property type="evidence" value="ECO:0007669"/>
    <property type="project" value="UniProtKB-EC"/>
</dbReference>
<dbReference type="GO" id="GO:0003676">
    <property type="term" value="F:nucleic acid binding"/>
    <property type="evidence" value="ECO:0007669"/>
    <property type="project" value="InterPro"/>
</dbReference>
<dbReference type="RefSeq" id="XP_001740252.1">
    <property type="nucleotide sequence ID" value="XM_001740200.1"/>
</dbReference>
<dbReference type="VEuPathDB" id="AmoebaDB:EDI_150900"/>
<proteinExistence type="inferred from homology"/>
<dbReference type="InterPro" id="IPR000629">
    <property type="entry name" value="RNA-helicase_DEAD-box_CS"/>
</dbReference>
<keyword evidence="6 11" id="KW-0067">ATP-binding</keyword>
<dbReference type="InterPro" id="IPR014001">
    <property type="entry name" value="Helicase_ATP-bd"/>
</dbReference>
<dbReference type="PROSITE" id="PS51194">
    <property type="entry name" value="HELICASE_CTER"/>
    <property type="match status" value="1"/>
</dbReference>
<dbReference type="InterPro" id="IPR001650">
    <property type="entry name" value="Helicase_C-like"/>
</dbReference>
<dbReference type="GeneID" id="5885412"/>
<evidence type="ECO:0000259" key="15">
    <source>
        <dbReference type="PROSITE" id="PS51195"/>
    </source>
</evidence>
<dbReference type="SUPFAM" id="SSF52540">
    <property type="entry name" value="P-loop containing nucleoside triphosphate hydrolases"/>
    <property type="match status" value="1"/>
</dbReference>
<dbReference type="GO" id="GO:0008380">
    <property type="term" value="P:RNA splicing"/>
    <property type="evidence" value="ECO:0007669"/>
    <property type="project" value="UniProtKB-KW"/>
</dbReference>
<keyword evidence="4 11" id="KW-0378">Hydrolase</keyword>
<dbReference type="KEGG" id="edi:EDI_150900"/>
<keyword evidence="17" id="KW-1185">Reference proteome</keyword>
<comment type="catalytic activity">
    <reaction evidence="9">
        <text>ATP + H2O = ADP + phosphate + H(+)</text>
        <dbReference type="Rhea" id="RHEA:13065"/>
        <dbReference type="ChEBI" id="CHEBI:15377"/>
        <dbReference type="ChEBI" id="CHEBI:15378"/>
        <dbReference type="ChEBI" id="CHEBI:30616"/>
        <dbReference type="ChEBI" id="CHEBI:43474"/>
        <dbReference type="ChEBI" id="CHEBI:456216"/>
        <dbReference type="EC" id="3.6.4.13"/>
    </reaction>
</comment>
<evidence type="ECO:0000256" key="3">
    <source>
        <dbReference type="ARBA" id="ARBA00022741"/>
    </source>
</evidence>
<comment type="similarity">
    <text evidence="8">Belongs to the DEAD box helicase family. DDX23/PRP28 subfamily.</text>
</comment>
<dbReference type="OMA" id="IFINYKR"/>
<dbReference type="CDD" id="cd18787">
    <property type="entry name" value="SF2_C_DEAD"/>
    <property type="match status" value="1"/>
</dbReference>
<feature type="short sequence motif" description="Q motif" evidence="10">
    <location>
        <begin position="177"/>
        <end position="204"/>
    </location>
</feature>
<dbReference type="PROSITE" id="PS51195">
    <property type="entry name" value="Q_MOTIF"/>
    <property type="match status" value="1"/>
</dbReference>
<evidence type="ECO:0000256" key="8">
    <source>
        <dbReference type="ARBA" id="ARBA00037954"/>
    </source>
</evidence>
<dbReference type="InterPro" id="IPR057479">
    <property type="entry name" value="PRP28/DDX23-like_helical"/>
</dbReference>
<dbReference type="EMBL" id="DS550346">
    <property type="protein sequence ID" value="EDR23341.1"/>
    <property type="molecule type" value="Genomic_DNA"/>
</dbReference>
<dbReference type="eggNOG" id="KOG0333">
    <property type="taxonomic scope" value="Eukaryota"/>
</dbReference>
<dbReference type="Pfam" id="PF25430">
    <property type="entry name" value="DDX23"/>
    <property type="match status" value="1"/>
</dbReference>
<evidence type="ECO:0000256" key="11">
    <source>
        <dbReference type="RuleBase" id="RU000492"/>
    </source>
</evidence>
<dbReference type="EC" id="3.6.4.13" evidence="1"/>
<dbReference type="GO" id="GO:0016887">
    <property type="term" value="F:ATP hydrolysis activity"/>
    <property type="evidence" value="ECO:0007669"/>
    <property type="project" value="RHEA"/>
</dbReference>
<evidence type="ECO:0000259" key="13">
    <source>
        <dbReference type="PROSITE" id="PS51192"/>
    </source>
</evidence>
<keyword evidence="16" id="KW-0413">Isomerase</keyword>
<accession>B0EQ53</accession>
<feature type="domain" description="Helicase ATP-binding" evidence="13">
    <location>
        <begin position="207"/>
        <end position="407"/>
    </location>
</feature>
<gene>
    <name evidence="16" type="ORF">EDI_150900</name>
</gene>
<feature type="region of interest" description="Disordered" evidence="12">
    <location>
        <begin position="1"/>
        <end position="31"/>
    </location>
</feature>
<evidence type="ECO:0000313" key="17">
    <source>
        <dbReference type="Proteomes" id="UP000008076"/>
    </source>
</evidence>
<dbReference type="SMART" id="SM00490">
    <property type="entry name" value="HELICc"/>
    <property type="match status" value="1"/>
</dbReference>
<dbReference type="GO" id="GO:0005524">
    <property type="term" value="F:ATP binding"/>
    <property type="evidence" value="ECO:0007669"/>
    <property type="project" value="UniProtKB-KW"/>
</dbReference>
<evidence type="ECO:0000256" key="9">
    <source>
        <dbReference type="ARBA" id="ARBA00047984"/>
    </source>
</evidence>
<evidence type="ECO:0000256" key="6">
    <source>
        <dbReference type="ARBA" id="ARBA00022840"/>
    </source>
</evidence>
<keyword evidence="2" id="KW-0507">mRNA processing</keyword>
<evidence type="ECO:0000256" key="7">
    <source>
        <dbReference type="ARBA" id="ARBA00023187"/>
    </source>
</evidence>
<keyword evidence="5 11" id="KW-0347">Helicase</keyword>
<dbReference type="InterPro" id="IPR014014">
    <property type="entry name" value="RNA_helicase_DEAD_Q_motif"/>
</dbReference>
<dbReference type="InterPro" id="IPR027417">
    <property type="entry name" value="P-loop_NTPase"/>
</dbReference>
<sequence>MSEDNNEIPCYIPKDKRKVPEKRNQISFAPPPKRELLPVEFDCKLNKEELEQIREHYRGNNKESNTVIKPSEKFKVMKINDLLMTKEEEDTTTDLNDLYNNPIDFQPLFGRGNCGGLDIVIKSNTINLTKGESQNGLNTLNKIKTKPLNQMNENDWRIIRENLNIFVNNNEVIKPLRKWDDMNVCDNLLQLIKNTYETPTPIQCASIPIALKMRDLIALAETGTGKTFAYLIPLIQFVLKLPKLTEETSASGPYALILAPTRELALQIQQETLKLATPFGLRVCCCIGGESIQPQIEELSNGAEIVVAAPGRLKDLLSQSYLVLGQCYFVVLDEADKMIDLGLDVQVRYIFSELPSVKDGSTEEIISMEKENASGNPSTRTTFMYSATMPSTLEKITTEYLRRPITISIGKTGNVAENVKQNVVWVEDNMKKRKLVQVIKSSSPPTIVFVNQQKTVEEICLLLEKEKINCVGIHGGKRQIERTDALEGFKRKKYPVMVATNVLSRGIDIESVANVINYEMPQKIEEYTHRVGRTGRAGKGGNAITFINENDGKEVLNQLRQILVQSRNSIPKELDSFLKKNEIIY</sequence>
<evidence type="ECO:0000259" key="14">
    <source>
        <dbReference type="PROSITE" id="PS51194"/>
    </source>
</evidence>
<name>B0EQ53_ENTDS</name>
<evidence type="ECO:0000256" key="2">
    <source>
        <dbReference type="ARBA" id="ARBA00022664"/>
    </source>
</evidence>
<keyword evidence="7" id="KW-0508">mRNA splicing</keyword>
<reference evidence="17" key="1">
    <citation type="submission" date="2007-12" db="EMBL/GenBank/DDBJ databases">
        <title>Annotation of Entamoeba dispar SAW760.</title>
        <authorList>
            <person name="Lorenzi H."/>
            <person name="Inman J."/>
            <person name="Schobel S."/>
            <person name="Amedeo P."/>
            <person name="Caler E."/>
        </authorList>
    </citation>
    <scope>NUCLEOTIDE SEQUENCE [LARGE SCALE GENOMIC DNA]</scope>
    <source>
        <strain evidence="17">ATCC PRA-260 / SAW760</strain>
    </source>
</reference>
<feature type="domain" description="Helicase C-terminal" evidence="14">
    <location>
        <begin position="418"/>
        <end position="578"/>
    </location>
</feature>
<dbReference type="SMART" id="SM00487">
    <property type="entry name" value="DEXDc"/>
    <property type="match status" value="1"/>
</dbReference>
<dbReference type="PANTHER" id="PTHR47958">
    <property type="entry name" value="ATP-DEPENDENT RNA HELICASE DBP3"/>
    <property type="match status" value="1"/>
</dbReference>
<evidence type="ECO:0000256" key="5">
    <source>
        <dbReference type="ARBA" id="ARBA00022806"/>
    </source>
</evidence>
<organism evidence="17">
    <name type="scientific">Entamoeba dispar (strain ATCC PRA-260 / SAW760)</name>
    <dbReference type="NCBI Taxonomy" id="370354"/>
    <lineage>
        <taxon>Eukaryota</taxon>
        <taxon>Amoebozoa</taxon>
        <taxon>Evosea</taxon>
        <taxon>Archamoebae</taxon>
        <taxon>Mastigamoebida</taxon>
        <taxon>Entamoebidae</taxon>
        <taxon>Entamoeba</taxon>
    </lineage>
</organism>
<dbReference type="Pfam" id="PF00270">
    <property type="entry name" value="DEAD"/>
    <property type="match status" value="1"/>
</dbReference>
<dbReference type="Proteomes" id="UP000008076">
    <property type="component" value="Unassembled WGS sequence"/>
</dbReference>
<keyword evidence="3 11" id="KW-0547">Nucleotide-binding</keyword>
<evidence type="ECO:0000256" key="10">
    <source>
        <dbReference type="PROSITE-ProRule" id="PRU00552"/>
    </source>
</evidence>
<protein>
    <recommendedName>
        <fullName evidence="1">RNA helicase</fullName>
        <ecNumber evidence="1">3.6.4.13</ecNumber>
    </recommendedName>
</protein>
<evidence type="ECO:0000256" key="12">
    <source>
        <dbReference type="SAM" id="MobiDB-lite"/>
    </source>
</evidence>
<dbReference type="PROSITE" id="PS51192">
    <property type="entry name" value="HELICASE_ATP_BIND_1"/>
    <property type="match status" value="1"/>
</dbReference>